<accession>A0ABS4BC46</accession>
<name>A0ABS4BC46_9HYPH</name>
<protein>
    <submittedName>
        <fullName evidence="1">Uncharacterized protein</fullName>
    </submittedName>
</protein>
<dbReference type="RefSeq" id="WP_209592709.1">
    <property type="nucleotide sequence ID" value="NZ_JAGJCF010000001.1"/>
</dbReference>
<evidence type="ECO:0000313" key="2">
    <source>
        <dbReference type="Proteomes" id="UP000678276"/>
    </source>
</evidence>
<gene>
    <name evidence="1" type="ORF">J6595_01675</name>
</gene>
<dbReference type="Proteomes" id="UP000678276">
    <property type="component" value="Unassembled WGS sequence"/>
</dbReference>
<reference evidence="1 2" key="1">
    <citation type="submission" date="2021-04" db="EMBL/GenBank/DDBJ databases">
        <title>Whole genome sequence of Jiella sp. KSK16Y-1.</title>
        <authorList>
            <person name="Tuo L."/>
        </authorList>
    </citation>
    <scope>NUCLEOTIDE SEQUENCE [LARGE SCALE GENOMIC DNA]</scope>
    <source>
        <strain evidence="1 2">KSK16Y-1</strain>
    </source>
</reference>
<evidence type="ECO:0000313" key="1">
    <source>
        <dbReference type="EMBL" id="MBP0614296.1"/>
    </source>
</evidence>
<comment type="caution">
    <text evidence="1">The sequence shown here is derived from an EMBL/GenBank/DDBJ whole genome shotgun (WGS) entry which is preliminary data.</text>
</comment>
<sequence>MKYIGWIFEQVNEKLRAKNIPKWDKMDLYSSGRLYWIFHIENTIKGVCCDVLREHGDGAILQHPDRREARLSPDELHYVPASRLQCSVFDPMDHHIAHLSEWHGARVLIDDRHAEEVIRKALDELLPPNDKGGRPQHPAKHWYFQQGCDRKGRSIKELQREMEAAVGGKPPSPKSIYAWEEEFRQKPSA</sequence>
<proteinExistence type="predicted"/>
<organism evidence="1 2">
    <name type="scientific">Jiella mangrovi</name>
    <dbReference type="NCBI Taxonomy" id="2821407"/>
    <lineage>
        <taxon>Bacteria</taxon>
        <taxon>Pseudomonadati</taxon>
        <taxon>Pseudomonadota</taxon>
        <taxon>Alphaproteobacteria</taxon>
        <taxon>Hyphomicrobiales</taxon>
        <taxon>Aurantimonadaceae</taxon>
        <taxon>Jiella</taxon>
    </lineage>
</organism>
<dbReference type="EMBL" id="JAGJCF010000001">
    <property type="protein sequence ID" value="MBP0614296.1"/>
    <property type="molecule type" value="Genomic_DNA"/>
</dbReference>
<keyword evidence="2" id="KW-1185">Reference proteome</keyword>